<feature type="transmembrane region" description="Helical" evidence="9">
    <location>
        <begin position="238"/>
        <end position="259"/>
    </location>
</feature>
<evidence type="ECO:0000313" key="11">
    <source>
        <dbReference type="EMBL" id="CAH1262403.1"/>
    </source>
</evidence>
<evidence type="ECO:0000256" key="5">
    <source>
        <dbReference type="ARBA" id="ARBA00023065"/>
    </source>
</evidence>
<keyword evidence="12" id="KW-1185">Reference proteome</keyword>
<dbReference type="InterPro" id="IPR013099">
    <property type="entry name" value="K_chnl_dom"/>
</dbReference>
<dbReference type="PANTHER" id="PTHR11003:SF330">
    <property type="entry name" value="POTASSIUM CHANNEL DOMAIN-CONTAINING PROTEIN"/>
    <property type="match status" value="1"/>
</dbReference>
<evidence type="ECO:0000256" key="2">
    <source>
        <dbReference type="ARBA" id="ARBA00022448"/>
    </source>
</evidence>
<sequence>MRKVTLISLLVVFVGYIFAGGGIFHWLEADEEEKLRAELFQTQDELLYTLERMVGSHDIHACHHGTTSESSSHAPGLDCPVQDCVSPENVTLVLQSVVTDVNKRGENLTRQGKCIKTIDMPLLVLTHRQLDDIILNAHQAGRRGLNPLSTQQNSSPPQWSFIPAVGFSLTLVTTIGYGNIAPSTWAGKALCVVYGLIGIPIYLVILDGVGRLPGGLVRDLAVRMYISKGWNANTVKRVIWFCLFTFGLFLFYLLPALIISLVENWAYLESLYYMFVSLSTIGFGDYVAGVQIGKSYWVAYKILIFFWIASGLAFLAMVFDLLKRGIQGLDDPDKTEYNLPKTNGRQEKAHNNVNGAVGQAQADAKSENSDYIYENMAMDKMQ</sequence>
<dbReference type="AlphaFoldDB" id="A0A8J9ZWB7"/>
<dbReference type="OrthoDB" id="297496at2759"/>
<feature type="transmembrane region" description="Helical" evidence="9">
    <location>
        <begin position="159"/>
        <end position="178"/>
    </location>
</feature>
<reference evidence="11" key="1">
    <citation type="submission" date="2022-01" db="EMBL/GenBank/DDBJ databases">
        <authorList>
            <person name="Braso-Vives M."/>
        </authorList>
    </citation>
    <scope>NUCLEOTIDE SEQUENCE</scope>
</reference>
<accession>A0A8J9ZWB7</accession>
<dbReference type="FunFam" id="1.10.287.70:FF:000383">
    <property type="entry name" value="Uncharacterized protein"/>
    <property type="match status" value="1"/>
</dbReference>
<dbReference type="SUPFAM" id="SSF81324">
    <property type="entry name" value="Voltage-gated potassium channels"/>
    <property type="match status" value="2"/>
</dbReference>
<keyword evidence="7 8" id="KW-0407">Ion channel</keyword>
<dbReference type="PANTHER" id="PTHR11003">
    <property type="entry name" value="POTASSIUM CHANNEL, SUBFAMILY K"/>
    <property type="match status" value="1"/>
</dbReference>
<evidence type="ECO:0000256" key="7">
    <source>
        <dbReference type="ARBA" id="ARBA00023303"/>
    </source>
</evidence>
<dbReference type="Gene3D" id="1.10.287.70">
    <property type="match status" value="1"/>
</dbReference>
<dbReference type="GO" id="GO:0022841">
    <property type="term" value="F:potassium ion leak channel activity"/>
    <property type="evidence" value="ECO:0007669"/>
    <property type="project" value="TreeGrafter"/>
</dbReference>
<organism evidence="11 12">
    <name type="scientific">Branchiostoma lanceolatum</name>
    <name type="common">Common lancelet</name>
    <name type="synonym">Amphioxus lanceolatum</name>
    <dbReference type="NCBI Taxonomy" id="7740"/>
    <lineage>
        <taxon>Eukaryota</taxon>
        <taxon>Metazoa</taxon>
        <taxon>Chordata</taxon>
        <taxon>Cephalochordata</taxon>
        <taxon>Leptocardii</taxon>
        <taxon>Amphioxiformes</taxon>
        <taxon>Branchiostomatidae</taxon>
        <taxon>Branchiostoma</taxon>
    </lineage>
</organism>
<evidence type="ECO:0000313" key="12">
    <source>
        <dbReference type="Proteomes" id="UP000838412"/>
    </source>
</evidence>
<dbReference type="GO" id="GO:0030322">
    <property type="term" value="P:stabilization of membrane potential"/>
    <property type="evidence" value="ECO:0007669"/>
    <property type="project" value="TreeGrafter"/>
</dbReference>
<evidence type="ECO:0000256" key="4">
    <source>
        <dbReference type="ARBA" id="ARBA00022989"/>
    </source>
</evidence>
<comment type="similarity">
    <text evidence="8">Belongs to the two pore domain potassium channel (TC 1.A.1.8) family.</text>
</comment>
<keyword evidence="5 8" id="KW-0406">Ion transport</keyword>
<gene>
    <name evidence="11" type="primary">KCNK10</name>
    <name evidence="11" type="ORF">BLAG_LOCUS17469</name>
</gene>
<dbReference type="PRINTS" id="PR01333">
    <property type="entry name" value="2POREKCHANEL"/>
</dbReference>
<evidence type="ECO:0000256" key="6">
    <source>
        <dbReference type="ARBA" id="ARBA00023136"/>
    </source>
</evidence>
<protein>
    <submittedName>
        <fullName evidence="11">KCNK10 protein</fullName>
    </submittedName>
</protein>
<dbReference type="EMBL" id="OV696689">
    <property type="protein sequence ID" value="CAH1262403.1"/>
    <property type="molecule type" value="Genomic_DNA"/>
</dbReference>
<proteinExistence type="inferred from homology"/>
<dbReference type="Proteomes" id="UP000838412">
    <property type="component" value="Chromosome 4"/>
</dbReference>
<evidence type="ECO:0000259" key="10">
    <source>
        <dbReference type="Pfam" id="PF07885"/>
    </source>
</evidence>
<evidence type="ECO:0000256" key="9">
    <source>
        <dbReference type="SAM" id="Phobius"/>
    </source>
</evidence>
<keyword evidence="2 8" id="KW-0813">Transport</keyword>
<dbReference type="GO" id="GO:0005886">
    <property type="term" value="C:plasma membrane"/>
    <property type="evidence" value="ECO:0007669"/>
    <property type="project" value="TreeGrafter"/>
</dbReference>
<keyword evidence="4 9" id="KW-1133">Transmembrane helix</keyword>
<evidence type="ECO:0000256" key="8">
    <source>
        <dbReference type="RuleBase" id="RU003857"/>
    </source>
</evidence>
<evidence type="ECO:0000256" key="1">
    <source>
        <dbReference type="ARBA" id="ARBA00004141"/>
    </source>
</evidence>
<name>A0A8J9ZWB7_BRALA</name>
<comment type="subcellular location">
    <subcellularLocation>
        <location evidence="1">Membrane</location>
        <topology evidence="1">Multi-pass membrane protein</topology>
    </subcellularLocation>
</comment>
<feature type="domain" description="Potassium channel" evidence="10">
    <location>
        <begin position="248"/>
        <end position="322"/>
    </location>
</feature>
<dbReference type="InterPro" id="IPR003280">
    <property type="entry name" value="2pore_dom_K_chnl"/>
</dbReference>
<dbReference type="GO" id="GO:0015271">
    <property type="term" value="F:outward rectifier potassium channel activity"/>
    <property type="evidence" value="ECO:0007669"/>
    <property type="project" value="TreeGrafter"/>
</dbReference>
<dbReference type="Pfam" id="PF07885">
    <property type="entry name" value="Ion_trans_2"/>
    <property type="match status" value="2"/>
</dbReference>
<keyword evidence="6 9" id="KW-0472">Membrane</keyword>
<feature type="transmembrane region" description="Helical" evidence="9">
    <location>
        <begin position="298"/>
        <end position="319"/>
    </location>
</feature>
<feature type="transmembrane region" description="Helical" evidence="9">
    <location>
        <begin position="271"/>
        <end position="292"/>
    </location>
</feature>
<feature type="domain" description="Potassium channel" evidence="10">
    <location>
        <begin position="156"/>
        <end position="211"/>
    </location>
</feature>
<keyword evidence="3 8" id="KW-0812">Transmembrane</keyword>
<evidence type="ECO:0000256" key="3">
    <source>
        <dbReference type="ARBA" id="ARBA00022692"/>
    </source>
</evidence>